<evidence type="ECO:0000313" key="11">
    <source>
        <dbReference type="Proteomes" id="UP000199022"/>
    </source>
</evidence>
<feature type="signal peptide" evidence="8">
    <location>
        <begin position="1"/>
        <end position="27"/>
    </location>
</feature>
<organism evidence="10 11">
    <name type="scientific">Klenkia taihuensis</name>
    <dbReference type="NCBI Taxonomy" id="1225127"/>
    <lineage>
        <taxon>Bacteria</taxon>
        <taxon>Bacillati</taxon>
        <taxon>Actinomycetota</taxon>
        <taxon>Actinomycetes</taxon>
        <taxon>Geodermatophilales</taxon>
        <taxon>Geodermatophilaceae</taxon>
        <taxon>Klenkia</taxon>
    </lineage>
</organism>
<dbReference type="GO" id="GO:0003755">
    <property type="term" value="F:peptidyl-prolyl cis-trans isomerase activity"/>
    <property type="evidence" value="ECO:0007669"/>
    <property type="project" value="UniProtKB-UniRule"/>
</dbReference>
<keyword evidence="8" id="KW-0732">Signal</keyword>
<dbReference type="EC" id="5.2.1.8" evidence="6"/>
<dbReference type="AlphaFoldDB" id="A0A1I1N9I4"/>
<evidence type="ECO:0000256" key="2">
    <source>
        <dbReference type="ARBA" id="ARBA00006577"/>
    </source>
</evidence>
<evidence type="ECO:0000256" key="3">
    <source>
        <dbReference type="ARBA" id="ARBA00023110"/>
    </source>
</evidence>
<dbReference type="PANTHER" id="PTHR43811">
    <property type="entry name" value="FKBP-TYPE PEPTIDYL-PROLYL CIS-TRANS ISOMERASE FKPA"/>
    <property type="match status" value="1"/>
</dbReference>
<name>A0A1I1N9I4_9ACTN</name>
<keyword evidence="11" id="KW-1185">Reference proteome</keyword>
<dbReference type="SUPFAM" id="SSF54534">
    <property type="entry name" value="FKBP-like"/>
    <property type="match status" value="1"/>
</dbReference>
<dbReference type="Gene3D" id="3.10.50.40">
    <property type="match status" value="1"/>
</dbReference>
<feature type="region of interest" description="Disordered" evidence="7">
    <location>
        <begin position="28"/>
        <end position="55"/>
    </location>
</feature>
<evidence type="ECO:0000256" key="7">
    <source>
        <dbReference type="SAM" id="MobiDB-lite"/>
    </source>
</evidence>
<comment type="similarity">
    <text evidence="2 6">Belongs to the FKBP-type PPIase family.</text>
</comment>
<feature type="compositionally biased region" description="Low complexity" evidence="7">
    <location>
        <begin position="32"/>
        <end position="55"/>
    </location>
</feature>
<proteinExistence type="inferred from homology"/>
<feature type="domain" description="PPIase FKBP-type" evidence="9">
    <location>
        <begin position="102"/>
        <end position="192"/>
    </location>
</feature>
<evidence type="ECO:0000256" key="8">
    <source>
        <dbReference type="SAM" id="SignalP"/>
    </source>
</evidence>
<evidence type="ECO:0000256" key="5">
    <source>
        <dbReference type="PROSITE-ProRule" id="PRU00277"/>
    </source>
</evidence>
<evidence type="ECO:0000256" key="6">
    <source>
        <dbReference type="RuleBase" id="RU003915"/>
    </source>
</evidence>
<dbReference type="InterPro" id="IPR046357">
    <property type="entry name" value="PPIase_dom_sf"/>
</dbReference>
<evidence type="ECO:0000256" key="1">
    <source>
        <dbReference type="ARBA" id="ARBA00000971"/>
    </source>
</evidence>
<dbReference type="InterPro" id="IPR001179">
    <property type="entry name" value="PPIase_FKBP_dom"/>
</dbReference>
<keyword evidence="3 5" id="KW-0697">Rotamase</keyword>
<evidence type="ECO:0000313" key="10">
    <source>
        <dbReference type="EMBL" id="SFC94331.1"/>
    </source>
</evidence>
<accession>A0A1I1N9I4</accession>
<gene>
    <name evidence="10" type="ORF">SAMN05661030_2031</name>
</gene>
<protein>
    <recommendedName>
        <fullName evidence="6">Peptidyl-prolyl cis-trans isomerase</fullName>
        <ecNumber evidence="6">5.2.1.8</ecNumber>
    </recommendedName>
</protein>
<sequence length="192" mass="18405">MTHRRSALLVLPAALLLAACGSSTSSGGGSSSGAATASSPAVQGPTTGAAACTGAPATAEAPASVSADLSVQPEVTGTDAPPPCGLVVSDVVAGDGPVAGSGSDVEVKYVGAFYDTGETFDASWNRGADSTLPFTAGAGRVIQGFDQGVQGMAVGGRRVITIPSDLGYGPAGQGPIPGGATLVFVVDLVSVG</sequence>
<feature type="chain" id="PRO_5038851350" description="Peptidyl-prolyl cis-trans isomerase" evidence="8">
    <location>
        <begin position="28"/>
        <end position="192"/>
    </location>
</feature>
<comment type="catalytic activity">
    <reaction evidence="1 5 6">
        <text>[protein]-peptidylproline (omega=180) = [protein]-peptidylproline (omega=0)</text>
        <dbReference type="Rhea" id="RHEA:16237"/>
        <dbReference type="Rhea" id="RHEA-COMP:10747"/>
        <dbReference type="Rhea" id="RHEA-COMP:10748"/>
        <dbReference type="ChEBI" id="CHEBI:83833"/>
        <dbReference type="ChEBI" id="CHEBI:83834"/>
        <dbReference type="EC" id="5.2.1.8"/>
    </reaction>
</comment>
<dbReference type="PANTHER" id="PTHR43811:SF19">
    <property type="entry name" value="39 KDA FK506-BINDING NUCLEAR PROTEIN"/>
    <property type="match status" value="1"/>
</dbReference>
<dbReference type="STRING" id="1225127.SAMN05661030_2031"/>
<dbReference type="PROSITE" id="PS50059">
    <property type="entry name" value="FKBP_PPIASE"/>
    <property type="match status" value="1"/>
</dbReference>
<dbReference type="PROSITE" id="PS51257">
    <property type="entry name" value="PROKAR_LIPOPROTEIN"/>
    <property type="match status" value="1"/>
</dbReference>
<dbReference type="EMBL" id="FOMD01000002">
    <property type="protein sequence ID" value="SFC94331.1"/>
    <property type="molecule type" value="Genomic_DNA"/>
</dbReference>
<reference evidence="11" key="1">
    <citation type="submission" date="2016-10" db="EMBL/GenBank/DDBJ databases">
        <authorList>
            <person name="Varghese N."/>
            <person name="Submissions S."/>
        </authorList>
    </citation>
    <scope>NUCLEOTIDE SEQUENCE [LARGE SCALE GENOMIC DNA]</scope>
    <source>
        <strain evidence="11">DSM 45962</strain>
    </source>
</reference>
<dbReference type="Pfam" id="PF00254">
    <property type="entry name" value="FKBP_C"/>
    <property type="match status" value="1"/>
</dbReference>
<dbReference type="Proteomes" id="UP000199022">
    <property type="component" value="Unassembled WGS sequence"/>
</dbReference>
<evidence type="ECO:0000256" key="4">
    <source>
        <dbReference type="ARBA" id="ARBA00023235"/>
    </source>
</evidence>
<dbReference type="RefSeq" id="WP_229827710.1">
    <property type="nucleotide sequence ID" value="NZ_BNAC01000004.1"/>
</dbReference>
<evidence type="ECO:0000259" key="9">
    <source>
        <dbReference type="PROSITE" id="PS50059"/>
    </source>
</evidence>
<keyword evidence="4 5" id="KW-0413">Isomerase</keyword>